<keyword evidence="1" id="KW-0812">Transmembrane</keyword>
<evidence type="ECO:0000259" key="2">
    <source>
        <dbReference type="Pfam" id="PF03407"/>
    </source>
</evidence>
<keyword evidence="5" id="KW-1185">Reference proteome</keyword>
<reference evidence="3" key="2">
    <citation type="submission" date="2017-06" db="EMBL/GenBank/DDBJ databases">
        <title>WGS assembly of Brachypodium distachyon.</title>
        <authorList>
            <consortium name="The International Brachypodium Initiative"/>
            <person name="Lucas S."/>
            <person name="Harmon-Smith M."/>
            <person name="Lail K."/>
            <person name="Tice H."/>
            <person name="Grimwood J."/>
            <person name="Bruce D."/>
            <person name="Barry K."/>
            <person name="Shu S."/>
            <person name="Lindquist E."/>
            <person name="Wang M."/>
            <person name="Pitluck S."/>
            <person name="Vogel J.P."/>
            <person name="Garvin D.F."/>
            <person name="Mockler T.C."/>
            <person name="Schmutz J."/>
            <person name="Rokhsar D."/>
            <person name="Bevan M.W."/>
        </authorList>
    </citation>
    <scope>NUCLEOTIDE SEQUENCE</scope>
    <source>
        <strain evidence="3">Bd21</strain>
    </source>
</reference>
<evidence type="ECO:0000256" key="1">
    <source>
        <dbReference type="SAM" id="Phobius"/>
    </source>
</evidence>
<protein>
    <recommendedName>
        <fullName evidence="2">Nucleotide-diphospho-sugar transferase domain-containing protein</fullName>
    </recommendedName>
</protein>
<proteinExistence type="predicted"/>
<sequence>MDIAGCLSKQHGVSGRGSSFLLGALLPTVLLFFLASDRVGEQLAIISSFRNGSAANLSSHGGKFTQEEALLFPGLAELLSKVATDDRTVIITSVNEAWSRPGSLLDIFREGFLNGEGIAHLLDHVLVVAVDTGALAHCEAVHPGHCYLLEVKSANISSANRFMSKGYLELVWAKLQLQHRVLQLGYNYLFTDVDIMWLRDPFRHISLYADMAVSTDRFNGDAEALNNAPNTGFYYVKSTNRTVEMVQRWRDARHRFTGAHDQAVFDEIKADLAHGELRLRFVFLDTALFGGFCQFRDEIDGRVCAMHANCCIGLENKVHDLRNMAADWKNCAGLAAPEKKSGECRWTVPSKCRTSMGQ</sequence>
<dbReference type="OrthoDB" id="600705at2759"/>
<dbReference type="RefSeq" id="XP_010233583.1">
    <property type="nucleotide sequence ID" value="XM_010235281.3"/>
</dbReference>
<dbReference type="PANTHER" id="PTHR46038">
    <property type="entry name" value="EXPRESSED PROTEIN-RELATED"/>
    <property type="match status" value="1"/>
</dbReference>
<dbReference type="InterPro" id="IPR044821">
    <property type="entry name" value="At1g28695/At4g15970-like"/>
</dbReference>
<dbReference type="STRING" id="15368.A0A0Q3GLC1"/>
<gene>
    <name evidence="4" type="primary">LOC100821299</name>
    <name evidence="3" type="ORF">BRADI_2g58989v3</name>
</gene>
<evidence type="ECO:0000313" key="4">
    <source>
        <dbReference type="EnsemblPlants" id="KQK11245"/>
    </source>
</evidence>
<feature type="transmembrane region" description="Helical" evidence="1">
    <location>
        <begin position="17"/>
        <end position="35"/>
    </location>
</feature>
<dbReference type="AlphaFoldDB" id="A0A0Q3GLC1"/>
<reference evidence="3 4" key="1">
    <citation type="journal article" date="2010" name="Nature">
        <title>Genome sequencing and analysis of the model grass Brachypodium distachyon.</title>
        <authorList>
            <consortium name="International Brachypodium Initiative"/>
        </authorList>
    </citation>
    <scope>NUCLEOTIDE SEQUENCE [LARGE SCALE GENOMIC DNA]</scope>
    <source>
        <strain evidence="3">Bd21</strain>
        <strain evidence="4">cv. Bd21</strain>
    </source>
</reference>
<dbReference type="Proteomes" id="UP000008810">
    <property type="component" value="Chromosome 2"/>
</dbReference>
<dbReference type="EnsemblPlants" id="KQK11245">
    <property type="protein sequence ID" value="KQK11245"/>
    <property type="gene ID" value="BRADI_2g58989v3"/>
</dbReference>
<dbReference type="GeneID" id="100821299"/>
<evidence type="ECO:0000313" key="5">
    <source>
        <dbReference type="Proteomes" id="UP000008810"/>
    </source>
</evidence>
<accession>A0A0Q3GLC1</accession>
<dbReference type="EMBL" id="CM000881">
    <property type="protein sequence ID" value="KQK11245.1"/>
    <property type="molecule type" value="Genomic_DNA"/>
</dbReference>
<dbReference type="Pfam" id="PF03407">
    <property type="entry name" value="Nucleotid_trans"/>
    <property type="match status" value="1"/>
</dbReference>
<keyword evidence="1" id="KW-1133">Transmembrane helix</keyword>
<dbReference type="PANTHER" id="PTHR46038:SF45">
    <property type="entry name" value="NUCLEOTIDE-DIPHOSPHO-SUGAR TRANSFERASE DOMAIN-CONTAINING PROTEIN"/>
    <property type="match status" value="1"/>
</dbReference>
<organism evidence="3">
    <name type="scientific">Brachypodium distachyon</name>
    <name type="common">Purple false brome</name>
    <name type="synonym">Trachynia distachya</name>
    <dbReference type="NCBI Taxonomy" id="15368"/>
    <lineage>
        <taxon>Eukaryota</taxon>
        <taxon>Viridiplantae</taxon>
        <taxon>Streptophyta</taxon>
        <taxon>Embryophyta</taxon>
        <taxon>Tracheophyta</taxon>
        <taxon>Spermatophyta</taxon>
        <taxon>Magnoliopsida</taxon>
        <taxon>Liliopsida</taxon>
        <taxon>Poales</taxon>
        <taxon>Poaceae</taxon>
        <taxon>BOP clade</taxon>
        <taxon>Pooideae</taxon>
        <taxon>Stipodae</taxon>
        <taxon>Brachypodieae</taxon>
        <taxon>Brachypodium</taxon>
    </lineage>
</organism>
<dbReference type="InterPro" id="IPR005069">
    <property type="entry name" value="Nucl-diP-sugar_transferase"/>
</dbReference>
<dbReference type="Gramene" id="KQK11245">
    <property type="protein sequence ID" value="KQK11245"/>
    <property type="gene ID" value="BRADI_2g58989v3"/>
</dbReference>
<name>A0A0Q3GLC1_BRADI</name>
<dbReference type="KEGG" id="bdi:100821299"/>
<keyword evidence="1" id="KW-0472">Membrane</keyword>
<feature type="domain" description="Nucleotide-diphospho-sugar transferase" evidence="2">
    <location>
        <begin position="120"/>
        <end position="321"/>
    </location>
</feature>
<reference evidence="4" key="3">
    <citation type="submission" date="2018-08" db="UniProtKB">
        <authorList>
            <consortium name="EnsemblPlants"/>
        </authorList>
    </citation>
    <scope>IDENTIFICATION</scope>
    <source>
        <strain evidence="4">cv. Bd21</strain>
    </source>
</reference>
<evidence type="ECO:0000313" key="3">
    <source>
        <dbReference type="EMBL" id="KQK11245.1"/>
    </source>
</evidence>